<keyword evidence="2" id="KW-1133">Transmembrane helix</keyword>
<evidence type="ECO:0000313" key="6">
    <source>
        <dbReference type="Proteomes" id="UP000749646"/>
    </source>
</evidence>
<dbReference type="OrthoDB" id="1076608at2759"/>
<dbReference type="GO" id="GO:0005227">
    <property type="term" value="F:calcium-activated cation channel activity"/>
    <property type="evidence" value="ECO:0007669"/>
    <property type="project" value="InterPro"/>
</dbReference>
<dbReference type="Proteomes" id="UP000749646">
    <property type="component" value="Unassembled WGS sequence"/>
</dbReference>
<dbReference type="PANTHER" id="PTHR13018:SF20">
    <property type="entry name" value="SPORULATION-SPECIFIC PROTEIN 75"/>
    <property type="match status" value="1"/>
</dbReference>
<reference evidence="5" key="1">
    <citation type="journal article" date="2020" name="Fungal Divers.">
        <title>Resolving the Mortierellaceae phylogeny through synthesis of multi-gene phylogenetics and phylogenomics.</title>
        <authorList>
            <person name="Vandepol N."/>
            <person name="Liber J."/>
            <person name="Desiro A."/>
            <person name="Na H."/>
            <person name="Kennedy M."/>
            <person name="Barry K."/>
            <person name="Grigoriev I.V."/>
            <person name="Miller A.N."/>
            <person name="O'Donnell K."/>
            <person name="Stajich J.E."/>
            <person name="Bonito G."/>
        </authorList>
    </citation>
    <scope>NUCLEOTIDE SEQUENCE</scope>
    <source>
        <strain evidence="5">MES-2147</strain>
    </source>
</reference>
<keyword evidence="6" id="KW-1185">Reference proteome</keyword>
<dbReference type="Pfam" id="PF14703">
    <property type="entry name" value="PHM7_cyt"/>
    <property type="match status" value="1"/>
</dbReference>
<dbReference type="Pfam" id="PF13967">
    <property type="entry name" value="RSN1_TM"/>
    <property type="match status" value="1"/>
</dbReference>
<feature type="transmembrane region" description="Helical" evidence="2">
    <location>
        <begin position="12"/>
        <end position="36"/>
    </location>
</feature>
<evidence type="ECO:0008006" key="7">
    <source>
        <dbReference type="Google" id="ProtNLM"/>
    </source>
</evidence>
<evidence type="ECO:0000256" key="1">
    <source>
        <dbReference type="SAM" id="MobiDB-lite"/>
    </source>
</evidence>
<feature type="region of interest" description="Disordered" evidence="1">
    <location>
        <begin position="256"/>
        <end position="294"/>
    </location>
</feature>
<accession>A0A9P6MDE9</accession>
<dbReference type="PANTHER" id="PTHR13018">
    <property type="entry name" value="PROBABLE MEMBRANE PROTEIN DUF221-RELATED"/>
    <property type="match status" value="1"/>
</dbReference>
<dbReference type="GO" id="GO:0005886">
    <property type="term" value="C:plasma membrane"/>
    <property type="evidence" value="ECO:0007669"/>
    <property type="project" value="TreeGrafter"/>
</dbReference>
<feature type="domain" description="CSC1/OSCA1-like cytosolic" evidence="4">
    <location>
        <begin position="185"/>
        <end position="370"/>
    </location>
</feature>
<evidence type="ECO:0000256" key="2">
    <source>
        <dbReference type="SAM" id="Phobius"/>
    </source>
</evidence>
<feature type="domain" description="CSC1/OSCA1-like N-terminal transmembrane" evidence="3">
    <location>
        <begin position="15"/>
        <end position="157"/>
    </location>
</feature>
<proteinExistence type="predicted"/>
<feature type="transmembrane region" description="Helical" evidence="2">
    <location>
        <begin position="140"/>
        <end position="162"/>
    </location>
</feature>
<organism evidence="5 6">
    <name type="scientific">Modicella reniformis</name>
    <dbReference type="NCBI Taxonomy" id="1440133"/>
    <lineage>
        <taxon>Eukaryota</taxon>
        <taxon>Fungi</taxon>
        <taxon>Fungi incertae sedis</taxon>
        <taxon>Mucoromycota</taxon>
        <taxon>Mortierellomycotina</taxon>
        <taxon>Mortierellomycetes</taxon>
        <taxon>Mortierellales</taxon>
        <taxon>Mortierellaceae</taxon>
        <taxon>Modicella</taxon>
    </lineage>
</organism>
<dbReference type="InterPro" id="IPR045122">
    <property type="entry name" value="Csc1-like"/>
</dbReference>
<gene>
    <name evidence="5" type="ORF">BGZ65_011154</name>
</gene>
<evidence type="ECO:0000313" key="5">
    <source>
        <dbReference type="EMBL" id="KAF9993340.1"/>
    </source>
</evidence>
<dbReference type="EMBL" id="JAAAHW010001871">
    <property type="protein sequence ID" value="KAF9993340.1"/>
    <property type="molecule type" value="Genomic_DNA"/>
</dbReference>
<protein>
    <recommendedName>
        <fullName evidence="7">CSC1/OSCA1-like N-terminal transmembrane domain-containing protein</fullName>
    </recommendedName>
</protein>
<dbReference type="AlphaFoldDB" id="A0A9P6MDE9"/>
<dbReference type="InterPro" id="IPR027815">
    <property type="entry name" value="CSC1/OSCA1-like_cyt"/>
</dbReference>
<keyword evidence="2" id="KW-0812">Transmembrane</keyword>
<evidence type="ECO:0000259" key="4">
    <source>
        <dbReference type="Pfam" id="PF14703"/>
    </source>
</evidence>
<comment type="caution">
    <text evidence="5">The sequence shown here is derived from an EMBL/GenBank/DDBJ whole genome shotgun (WGS) entry which is preliminary data.</text>
</comment>
<dbReference type="InterPro" id="IPR032880">
    <property type="entry name" value="CSC1/OSCA1-like_N"/>
</dbReference>
<sequence length="383" mass="42932">MADPPQDTDVSVATFVSSAIFTTVVSAVLFLVFAIVRPRYPRVYAPKSYIGPEHERPHHSTQGLFGWVLGPLKYSEPQFIERCGLDAYMFLEFLYKSFYLFLGFAFLAIPVLIPLNSSNQLNLEGLNQFAIANIQTKQRLWGHLVLTVLFCGVTLTLGMHCVRQYIIRRQTYLMSERHAQSLQATTILICGVPKGEDLQELYDIFGAFPGGVRRIWLAYAAPELEKEIIDRNILTAKLEAAECALIRARLKHRIKNGKGASGSSTDHLSNEPGPQEQTAHSDESFPSESRPQHRPATFPMSLFASCCGIEKVDSIQVYRSELSNMNASILAKQQAGMTAMRDNSDKDKMRAAFIQFNHQLGAHLATQSVIHRKILTMGPRQLE</sequence>
<feature type="transmembrane region" description="Helical" evidence="2">
    <location>
        <begin position="98"/>
        <end position="115"/>
    </location>
</feature>
<feature type="non-terminal residue" evidence="5">
    <location>
        <position position="1"/>
    </location>
</feature>
<keyword evidence="2" id="KW-0472">Membrane</keyword>
<evidence type="ECO:0000259" key="3">
    <source>
        <dbReference type="Pfam" id="PF13967"/>
    </source>
</evidence>
<name>A0A9P6MDE9_9FUNG</name>